<name>A0A844DI59_9FIRM</name>
<proteinExistence type="predicted"/>
<comment type="caution">
    <text evidence="1">The sequence shown here is derived from an EMBL/GenBank/DDBJ whole genome shotgun (WGS) entry which is preliminary data.</text>
</comment>
<accession>A0A844DI59</accession>
<dbReference type="AlphaFoldDB" id="A0A844DI59"/>
<protein>
    <submittedName>
        <fullName evidence="1">Uncharacterized protein</fullName>
    </submittedName>
</protein>
<dbReference type="Proteomes" id="UP000462091">
    <property type="component" value="Unassembled WGS sequence"/>
</dbReference>
<dbReference type="EMBL" id="WKQM01000001">
    <property type="protein sequence ID" value="MSC50402.1"/>
    <property type="molecule type" value="Genomic_DNA"/>
</dbReference>
<evidence type="ECO:0000313" key="2">
    <source>
        <dbReference type="Proteomes" id="UP000462091"/>
    </source>
</evidence>
<organism evidence="1 2">
    <name type="scientific">Faecalibacterium prausnitzii</name>
    <dbReference type="NCBI Taxonomy" id="853"/>
    <lineage>
        <taxon>Bacteria</taxon>
        <taxon>Bacillati</taxon>
        <taxon>Bacillota</taxon>
        <taxon>Clostridia</taxon>
        <taxon>Eubacteriales</taxon>
        <taxon>Oscillospiraceae</taxon>
        <taxon>Faecalibacterium</taxon>
    </lineage>
</organism>
<sequence>MDIVEINEHIRKLKCEETNWQSVEKLAALCTVRDELEEAHAPETQTQALPPATYAAAYSTAAEPQSDFVAAASSVPFGGLMQVLDRHMNAIKLVYPKEYELVMRKIVSLSE</sequence>
<reference evidence="1 2" key="1">
    <citation type="journal article" date="2019" name="Nat. Med.">
        <title>A library of human gut bacterial isolates paired with longitudinal multiomics data enables mechanistic microbiome research.</title>
        <authorList>
            <person name="Poyet M."/>
            <person name="Groussin M."/>
            <person name="Gibbons S.M."/>
            <person name="Avila-Pacheco J."/>
            <person name="Jiang X."/>
            <person name="Kearney S.M."/>
            <person name="Perrotta A.R."/>
            <person name="Berdy B."/>
            <person name="Zhao S."/>
            <person name="Lieberman T.D."/>
            <person name="Swanson P.K."/>
            <person name="Smith M."/>
            <person name="Roesemann S."/>
            <person name="Alexander J.E."/>
            <person name="Rich S.A."/>
            <person name="Livny J."/>
            <person name="Vlamakis H."/>
            <person name="Clish C."/>
            <person name="Bullock K."/>
            <person name="Deik A."/>
            <person name="Scott J."/>
            <person name="Pierce K.A."/>
            <person name="Xavier R.J."/>
            <person name="Alm E.J."/>
        </authorList>
    </citation>
    <scope>NUCLEOTIDE SEQUENCE [LARGE SCALE GENOMIC DNA]</scope>
    <source>
        <strain evidence="1 2">BIOML-B1</strain>
    </source>
</reference>
<gene>
    <name evidence="1" type="ORF">GKE10_00440</name>
</gene>
<evidence type="ECO:0000313" key="1">
    <source>
        <dbReference type="EMBL" id="MSC50402.1"/>
    </source>
</evidence>
<dbReference type="RefSeq" id="WP_154265315.1">
    <property type="nucleotide sequence ID" value="NZ_WKQM01000001.1"/>
</dbReference>